<sequence>MTSISPSLTSPLMKPFLQSEVINILSRIQDISRNTNDSQRNAFRKIISKEIDRVGNQCILQHAIFPNIKSEDKNLHLQRLEQLYQKARDKLSISNMYRSLSAICQPCLYIKMGLIFKKILKDFQNLTYHHMYNKTGPMATYDLGYFWHVLSSFDINYKVYPLMKKTSNKSFFPGNILLPDPKILLQMLAMSPNLLDEGVKIIWVNTNETLENIDDQMIYYHQFIQSIPKSLENGYYKSTNLPNNNIWNINENGISQPPCQFIKVEQKEEHLVDLKIFEINNILSIYYIQLIQSQQYLQMKKSFNDIGFECYDSLSTHRTHDYLTMAIALSDNSNDLKDLPPLNGQYIPTPDNILIINRQGKAIFTLTPTKSNQPKECMQLRVLRGGKFCPTVSTMPVLHTDIESHPNLCYKRGNLKQYFISFNDDLNKPVENVNLSTFDIAMGMYPSKILDVNIKSKNNSIDIFTENFNGDDDIYILEKTPPNVVYSPHIGFVTLKSICSIEVLVLKNTITLIQNMLARDTDINNYLVKIRDPEKFIEAINTTTV</sequence>
<comment type="caution">
    <text evidence="1">The sequence shown here is derived from an EMBL/GenBank/DDBJ whole genome shotgun (WGS) entry which is preliminary data.</text>
</comment>
<dbReference type="Proteomes" id="UP001516464">
    <property type="component" value="Unassembled WGS sequence"/>
</dbReference>
<organism evidence="1 2">
    <name type="scientific">Astathelohania contejeani</name>
    <dbReference type="NCBI Taxonomy" id="164912"/>
    <lineage>
        <taxon>Eukaryota</taxon>
        <taxon>Fungi</taxon>
        <taxon>Fungi incertae sedis</taxon>
        <taxon>Microsporidia</taxon>
        <taxon>Astathelohaniidae</taxon>
        <taxon>Astathelohania</taxon>
    </lineage>
</organism>
<evidence type="ECO:0000313" key="2">
    <source>
        <dbReference type="Proteomes" id="UP001516464"/>
    </source>
</evidence>
<gene>
    <name evidence="1" type="ORF">TCON_1619</name>
</gene>
<protein>
    <submittedName>
        <fullName evidence="1">Uncharacterized protein</fullName>
    </submittedName>
</protein>
<proteinExistence type="predicted"/>
<dbReference type="EMBL" id="SBIQ01000120">
    <property type="protein sequence ID" value="KAF7683173.1"/>
    <property type="molecule type" value="Genomic_DNA"/>
</dbReference>
<evidence type="ECO:0000313" key="1">
    <source>
        <dbReference type="EMBL" id="KAF7683173.1"/>
    </source>
</evidence>
<keyword evidence="2" id="KW-1185">Reference proteome</keyword>
<reference evidence="1 2" key="1">
    <citation type="submission" date="2019-01" db="EMBL/GenBank/DDBJ databases">
        <title>Genomes sequencing and comparative genomics of infectious freshwater microsporidia, Cucumispora dikerogammari and Thelohania contejeani.</title>
        <authorList>
            <person name="Cormier A."/>
            <person name="Giraud I."/>
            <person name="Wattier R."/>
            <person name="Teixeira M."/>
            <person name="Grandjean F."/>
            <person name="Rigaud T."/>
            <person name="Cordaux R."/>
        </authorList>
    </citation>
    <scope>NUCLEOTIDE SEQUENCE [LARGE SCALE GENOMIC DNA]</scope>
    <source>
        <strain evidence="1">T1</strain>
        <tissue evidence="1">Spores</tissue>
    </source>
</reference>
<name>A0ABQ7HYA6_9MICR</name>
<accession>A0ABQ7HYA6</accession>